<evidence type="ECO:0000313" key="3">
    <source>
        <dbReference type="Proteomes" id="UP000606786"/>
    </source>
</evidence>
<keyword evidence="3" id="KW-1185">Reference proteome</keyword>
<dbReference type="EMBL" id="CAJHJT010000056">
    <property type="protein sequence ID" value="CAD7012889.1"/>
    <property type="molecule type" value="Genomic_DNA"/>
</dbReference>
<evidence type="ECO:0000256" key="1">
    <source>
        <dbReference type="SAM" id="MobiDB-lite"/>
    </source>
</evidence>
<evidence type="ECO:0000313" key="2">
    <source>
        <dbReference type="EMBL" id="CAD7012889.1"/>
    </source>
</evidence>
<gene>
    <name evidence="2" type="ORF">CCAP1982_LOCUS20988</name>
</gene>
<sequence>MWHAVGEPRQSTTTTTKNDKQKLYEHNFLPLHKQPAHLQAAGGCMTSLCASLTTETLFQGCSYVCAGRANYNINNTQKRTARHGTTASGAKRETVVERQNSCETAQRTVFLFLSERTNEVFVLPFYLVKSSEQNVEFSAKQKAKQQIRAKKSVRNVSDNTKGAKIESPTSRGAFADGTKISSFY</sequence>
<dbReference type="Proteomes" id="UP000606786">
    <property type="component" value="Unassembled WGS sequence"/>
</dbReference>
<feature type="region of interest" description="Disordered" evidence="1">
    <location>
        <begin position="148"/>
        <end position="171"/>
    </location>
</feature>
<comment type="caution">
    <text evidence="2">The sequence shown here is derived from an EMBL/GenBank/DDBJ whole genome shotgun (WGS) entry which is preliminary data.</text>
</comment>
<dbReference type="AlphaFoldDB" id="A0A811VF90"/>
<accession>A0A811VF90</accession>
<proteinExistence type="predicted"/>
<protein>
    <submittedName>
        <fullName evidence="2">(Mediterranean fruit fly) hypothetical protein</fullName>
    </submittedName>
</protein>
<name>A0A811VF90_CERCA</name>
<reference evidence="2" key="1">
    <citation type="submission" date="2020-11" db="EMBL/GenBank/DDBJ databases">
        <authorList>
            <person name="Whitehead M."/>
        </authorList>
    </citation>
    <scope>NUCLEOTIDE SEQUENCE</scope>
    <source>
        <strain evidence="2">EGII</strain>
    </source>
</reference>
<organism evidence="2 3">
    <name type="scientific">Ceratitis capitata</name>
    <name type="common">Mediterranean fruit fly</name>
    <name type="synonym">Tephritis capitata</name>
    <dbReference type="NCBI Taxonomy" id="7213"/>
    <lineage>
        <taxon>Eukaryota</taxon>
        <taxon>Metazoa</taxon>
        <taxon>Ecdysozoa</taxon>
        <taxon>Arthropoda</taxon>
        <taxon>Hexapoda</taxon>
        <taxon>Insecta</taxon>
        <taxon>Pterygota</taxon>
        <taxon>Neoptera</taxon>
        <taxon>Endopterygota</taxon>
        <taxon>Diptera</taxon>
        <taxon>Brachycera</taxon>
        <taxon>Muscomorpha</taxon>
        <taxon>Tephritoidea</taxon>
        <taxon>Tephritidae</taxon>
        <taxon>Ceratitis</taxon>
        <taxon>Ceratitis</taxon>
    </lineage>
</organism>